<gene>
    <name evidence="3" type="ORF">SAMN02745219_03004</name>
</gene>
<dbReference type="PROSITE" id="PS51737">
    <property type="entry name" value="RECOMBINASE_DNA_BIND"/>
    <property type="match status" value="1"/>
</dbReference>
<evidence type="ECO:0000259" key="1">
    <source>
        <dbReference type="PROSITE" id="PS51736"/>
    </source>
</evidence>
<accession>A0A1M6KZ47</accession>
<dbReference type="GO" id="GO:0003677">
    <property type="term" value="F:DNA binding"/>
    <property type="evidence" value="ECO:0007669"/>
    <property type="project" value="InterPro"/>
</dbReference>
<evidence type="ECO:0000313" key="3">
    <source>
        <dbReference type="EMBL" id="SHJ64126.1"/>
    </source>
</evidence>
<dbReference type="Pfam" id="PF07508">
    <property type="entry name" value="Recombinase"/>
    <property type="match status" value="1"/>
</dbReference>
<dbReference type="SMART" id="SM00857">
    <property type="entry name" value="Resolvase"/>
    <property type="match status" value="1"/>
</dbReference>
<dbReference type="CDD" id="cd00338">
    <property type="entry name" value="Ser_Recombinase"/>
    <property type="match status" value="1"/>
</dbReference>
<keyword evidence="4" id="KW-1185">Reference proteome</keyword>
<dbReference type="Proteomes" id="UP000184529">
    <property type="component" value="Unassembled WGS sequence"/>
</dbReference>
<dbReference type="PANTHER" id="PTHR30461:SF23">
    <property type="entry name" value="DNA RECOMBINASE-RELATED"/>
    <property type="match status" value="1"/>
</dbReference>
<reference evidence="4" key="1">
    <citation type="submission" date="2016-11" db="EMBL/GenBank/DDBJ databases">
        <authorList>
            <person name="Varghese N."/>
            <person name="Submissions S."/>
        </authorList>
    </citation>
    <scope>NUCLEOTIDE SEQUENCE [LARGE SCALE GENOMIC DNA]</scope>
    <source>
        <strain evidence="4">DSM 16057</strain>
    </source>
</reference>
<dbReference type="AlphaFoldDB" id="A0A1M6KZ47"/>
<dbReference type="Pfam" id="PF00239">
    <property type="entry name" value="Resolvase"/>
    <property type="match status" value="1"/>
</dbReference>
<dbReference type="InterPro" id="IPR036162">
    <property type="entry name" value="Resolvase-like_N_sf"/>
</dbReference>
<proteinExistence type="predicted"/>
<dbReference type="InterPro" id="IPR011109">
    <property type="entry name" value="DNA_bind_recombinase_dom"/>
</dbReference>
<protein>
    <submittedName>
        <fullName evidence="3">Site-specific DNA recombinase</fullName>
    </submittedName>
</protein>
<dbReference type="InterPro" id="IPR006119">
    <property type="entry name" value="Resolv_N"/>
</dbReference>
<feature type="domain" description="Resolvase/invertase-type recombinase catalytic" evidence="1">
    <location>
        <begin position="30"/>
        <end position="181"/>
    </location>
</feature>
<dbReference type="EMBL" id="FQZM01000046">
    <property type="protein sequence ID" value="SHJ64126.1"/>
    <property type="molecule type" value="Genomic_DNA"/>
</dbReference>
<dbReference type="OrthoDB" id="1094757at2"/>
<name>A0A1M6KZ47_9FIRM</name>
<dbReference type="InterPro" id="IPR025827">
    <property type="entry name" value="Zn_ribbon_recom_dom"/>
</dbReference>
<sequence length="549" mass="63614">MSRNSTHAAGSSKRHGGKIIDADFTLNIYRIINYLRRSRQDIEREKRTGEDTLAIQKRIMAKVLDDLGIPYDQVEEIGSGDRIETRPVFQQVLADLEQGKYNAIAAKEISRLGRGSYKDMGRIYDLLVTRRIYIITPYKIYDPQNPADAQQIRFALFFAREEFEMIKERLISAKYNLAHEGRWMSGITPFGYRLNPHTGRLEVVEEEAQVVRLIFALYVHGIEEEGITKDVSFRAIASYLTRMGVPTPGGAKSWNYMTVRRIIQNEVYIGTAKYRTSRRVDNKYYPRPQDEWIVVADAHEPIIDPETWFLAQQKFRSGRNLPNVKLDFSPCELAGLVVCAKCGRRMVRQYSVQRYRKKNGEISKYHKEFLWCPTPGCTTVKYRDVEAAILEYLKTLGSFDVQRLKEIFGEVYNKQREAAATIDTDELVEKKRAELKRRLKFICEKYEAGIYDDETFLERKGEIEKELSLLESIPTRKSSEPEPERDMLVLRENINTFLSAYQAAENKTLKNKLLRELISVVYLDKTGKGKFDLSIYPRFTFGSGESPQK</sequence>
<dbReference type="Pfam" id="PF13408">
    <property type="entry name" value="Zn_ribbon_recom"/>
    <property type="match status" value="1"/>
</dbReference>
<dbReference type="PANTHER" id="PTHR30461">
    <property type="entry name" value="DNA-INVERTASE FROM LAMBDOID PROPHAGE"/>
    <property type="match status" value="1"/>
</dbReference>
<feature type="domain" description="Recombinase" evidence="2">
    <location>
        <begin position="189"/>
        <end position="321"/>
    </location>
</feature>
<dbReference type="PROSITE" id="PS51736">
    <property type="entry name" value="RECOMBINASES_3"/>
    <property type="match status" value="1"/>
</dbReference>
<dbReference type="Gene3D" id="3.40.50.1390">
    <property type="entry name" value="Resolvase, N-terminal catalytic domain"/>
    <property type="match status" value="1"/>
</dbReference>
<organism evidence="3 4">
    <name type="scientific">Desulfofundulus thermosubterraneus DSM 16057</name>
    <dbReference type="NCBI Taxonomy" id="1121432"/>
    <lineage>
        <taxon>Bacteria</taxon>
        <taxon>Bacillati</taxon>
        <taxon>Bacillota</taxon>
        <taxon>Clostridia</taxon>
        <taxon>Eubacteriales</taxon>
        <taxon>Peptococcaceae</taxon>
        <taxon>Desulfofundulus</taxon>
    </lineage>
</organism>
<dbReference type="InterPro" id="IPR038109">
    <property type="entry name" value="DNA_bind_recomb_sf"/>
</dbReference>
<dbReference type="InterPro" id="IPR050639">
    <property type="entry name" value="SSR_resolvase"/>
</dbReference>
<evidence type="ECO:0000313" key="4">
    <source>
        <dbReference type="Proteomes" id="UP000184529"/>
    </source>
</evidence>
<dbReference type="SUPFAM" id="SSF53041">
    <property type="entry name" value="Resolvase-like"/>
    <property type="match status" value="1"/>
</dbReference>
<dbReference type="GO" id="GO:0000150">
    <property type="term" value="F:DNA strand exchange activity"/>
    <property type="evidence" value="ECO:0007669"/>
    <property type="project" value="InterPro"/>
</dbReference>
<dbReference type="Gene3D" id="3.90.1750.20">
    <property type="entry name" value="Putative Large Serine Recombinase, Chain B, Domain 2"/>
    <property type="match status" value="1"/>
</dbReference>
<dbReference type="STRING" id="1121432.SAMN02745219_03004"/>
<dbReference type="RefSeq" id="WP_084062530.1">
    <property type="nucleotide sequence ID" value="NZ_FQZM01000046.1"/>
</dbReference>
<evidence type="ECO:0000259" key="2">
    <source>
        <dbReference type="PROSITE" id="PS51737"/>
    </source>
</evidence>